<name>A0AAD0M6C1_PSEAV</name>
<protein>
    <submittedName>
        <fullName evidence="1">Uncharacterized protein</fullName>
    </submittedName>
</protein>
<evidence type="ECO:0000313" key="1">
    <source>
        <dbReference type="EMBL" id="AXH59611.1"/>
    </source>
</evidence>
<dbReference type="EMBL" id="CP031226">
    <property type="protein sequence ID" value="AXH59611.1"/>
    <property type="molecule type" value="Genomic_DNA"/>
</dbReference>
<reference evidence="1 2" key="1">
    <citation type="journal article" date="2011" name="PLoS Pathog.">
        <title>Dynamic evolution of pathogenicity revealed by sequencing and comparative genomics of 19 Pseudomonas syringae isolates.</title>
        <authorList>
            <person name="Baltrus D.A."/>
            <person name="Nishimura M.T."/>
            <person name="Romanchuk A."/>
            <person name="Chang J.H."/>
            <person name="Mukhtar M.S."/>
            <person name="Cherkis K."/>
            <person name="Roach J."/>
            <person name="Grant S.R."/>
            <person name="Jones C.D."/>
            <person name="Dangl J.L."/>
        </authorList>
    </citation>
    <scope>NUCLEOTIDE SEQUENCE [LARGE SCALE GENOMIC DNA]</scope>
    <source>
        <strain evidence="1 2">M301315</strain>
    </source>
</reference>
<gene>
    <name evidence="1" type="ORF">PLA107_030775</name>
</gene>
<dbReference type="RefSeq" id="WP_005742164.1">
    <property type="nucleotide sequence ID" value="NZ_CP031226.1"/>
</dbReference>
<proteinExistence type="predicted"/>
<organism evidence="1 2">
    <name type="scientific">Pseudomonas amygdali pv. lachrymans str. M301315</name>
    <dbReference type="NCBI Taxonomy" id="629260"/>
    <lineage>
        <taxon>Bacteria</taxon>
        <taxon>Pseudomonadati</taxon>
        <taxon>Pseudomonadota</taxon>
        <taxon>Gammaproteobacteria</taxon>
        <taxon>Pseudomonadales</taxon>
        <taxon>Pseudomonadaceae</taxon>
        <taxon>Pseudomonas</taxon>
        <taxon>Pseudomonas amygdali</taxon>
    </lineage>
</organism>
<dbReference type="GeneID" id="39474087"/>
<dbReference type="AlphaFoldDB" id="A0AAD0M6C1"/>
<evidence type="ECO:0000313" key="2">
    <source>
        <dbReference type="Proteomes" id="UP000006426"/>
    </source>
</evidence>
<sequence length="156" mass="18088">MTTLINRILPEQWAQQLHAFLEKRAAMKALRKQNGRIREAKEAVDYSELKIPHWKLYVEFRVFHGVQGDHVEPDVIHGQSLTLHFAKKAWMEEEEGVELVDSLVCSDDQGRWFELTGNPQCYCWIKRINAQEGADRLAKFNDLQKLAATPFADIKP</sequence>
<accession>A0AAD0M6C1</accession>
<geneLocation type="plasmid" evidence="2">
    <name>pmppla107</name>
</geneLocation>
<keyword evidence="1" id="KW-0614">Plasmid</keyword>
<dbReference type="Proteomes" id="UP000006426">
    <property type="component" value="Plasmid pmppla107"/>
</dbReference>